<gene>
    <name evidence="5" type="ORF">EYW49_06460</name>
</gene>
<dbReference type="SFLD" id="SFLDS00001">
    <property type="entry name" value="Enolase"/>
    <property type="match status" value="1"/>
</dbReference>
<sequence length="378" mass="41482">MKIVEVRTSAHRLPPSVPWEDATNKVQGLEFVVVELVTDTGLVGTGFSYTVDIGGTSIAALVEDYLAALVIGMDPLDYERIWLKLQRQSRRLGVGVNSMAIAAIDVGVWDLVGKFLGQPLYRLFGGTREAIPAYISEINLAADDTVEDLLARVDDYMARGYRTVKIKIGRPDIEDDVERIVRVRERLGRGGGLLVDLNQKWSAREALVKAGRIDGLGLGWIEEPLLFDDIPAHVALKRAIRTPIALGESLHSRAQFLDYLRADAIDFVQADVAFVGGLTEWLKIAHLAQIFGRPVAPHYMMELSLHMLCGVSNGFMLENVIGGSFTELGLLEEPIVVEGAMGHPPLRPGHGIVFDRAALDRVRLDPQTLKRAFAGGSK</sequence>
<evidence type="ECO:0000256" key="3">
    <source>
        <dbReference type="ARBA" id="ARBA00022842"/>
    </source>
</evidence>
<evidence type="ECO:0000313" key="6">
    <source>
        <dbReference type="Proteomes" id="UP000292781"/>
    </source>
</evidence>
<evidence type="ECO:0000256" key="1">
    <source>
        <dbReference type="ARBA" id="ARBA00001946"/>
    </source>
</evidence>
<dbReference type="OrthoDB" id="9802699at2"/>
<accession>A0A4Q9VTR2</accession>
<keyword evidence="3" id="KW-0460">Magnesium</keyword>
<comment type="caution">
    <text evidence="5">The sequence shown here is derived from an EMBL/GenBank/DDBJ whole genome shotgun (WGS) entry which is preliminary data.</text>
</comment>
<dbReference type="Pfam" id="PF02746">
    <property type="entry name" value="MR_MLE_N"/>
    <property type="match status" value="1"/>
</dbReference>
<dbReference type="GO" id="GO:0000287">
    <property type="term" value="F:magnesium ion binding"/>
    <property type="evidence" value="ECO:0007669"/>
    <property type="project" value="UniProtKB-ARBA"/>
</dbReference>
<dbReference type="PANTHER" id="PTHR13794:SF58">
    <property type="entry name" value="MITOCHONDRIAL ENOLASE SUPERFAMILY MEMBER 1"/>
    <property type="match status" value="1"/>
</dbReference>
<keyword evidence="6" id="KW-1185">Reference proteome</keyword>
<dbReference type="SFLD" id="SFLDG00179">
    <property type="entry name" value="mandelate_racemase"/>
    <property type="match status" value="1"/>
</dbReference>
<protein>
    <submittedName>
        <fullName evidence="5">Mandelate racemase/muconate lactonizing enzyme family protein</fullName>
    </submittedName>
</protein>
<dbReference type="InterPro" id="IPR018110">
    <property type="entry name" value="Mandel_Rmase/mucon_lact_enz_CS"/>
</dbReference>
<dbReference type="RefSeq" id="WP_131307394.1">
    <property type="nucleotide sequence ID" value="NZ_SJFN01000007.1"/>
</dbReference>
<dbReference type="PANTHER" id="PTHR13794">
    <property type="entry name" value="ENOLASE SUPERFAMILY, MANDELATE RACEMASE"/>
    <property type="match status" value="1"/>
</dbReference>
<evidence type="ECO:0000313" key="5">
    <source>
        <dbReference type="EMBL" id="TBW39508.1"/>
    </source>
</evidence>
<dbReference type="Gene3D" id="3.20.20.120">
    <property type="entry name" value="Enolase-like C-terminal domain"/>
    <property type="match status" value="1"/>
</dbReference>
<dbReference type="InterPro" id="IPR029017">
    <property type="entry name" value="Enolase-like_N"/>
</dbReference>
<name>A0A4Q9VTR2_9HYPH</name>
<dbReference type="AlphaFoldDB" id="A0A4Q9VTR2"/>
<dbReference type="InterPro" id="IPR029065">
    <property type="entry name" value="Enolase_C-like"/>
</dbReference>
<evidence type="ECO:0000259" key="4">
    <source>
        <dbReference type="SMART" id="SM00922"/>
    </source>
</evidence>
<dbReference type="EMBL" id="SJFN01000007">
    <property type="protein sequence ID" value="TBW39508.1"/>
    <property type="molecule type" value="Genomic_DNA"/>
</dbReference>
<organism evidence="5 6">
    <name type="scientific">Siculibacillus lacustris</name>
    <dbReference type="NCBI Taxonomy" id="1549641"/>
    <lineage>
        <taxon>Bacteria</taxon>
        <taxon>Pseudomonadati</taxon>
        <taxon>Pseudomonadota</taxon>
        <taxon>Alphaproteobacteria</taxon>
        <taxon>Hyphomicrobiales</taxon>
        <taxon>Ancalomicrobiaceae</taxon>
        <taxon>Siculibacillus</taxon>
    </lineage>
</organism>
<dbReference type="Proteomes" id="UP000292781">
    <property type="component" value="Unassembled WGS sequence"/>
</dbReference>
<dbReference type="SUPFAM" id="SSF51604">
    <property type="entry name" value="Enolase C-terminal domain-like"/>
    <property type="match status" value="1"/>
</dbReference>
<dbReference type="InterPro" id="IPR013342">
    <property type="entry name" value="Mandelate_racemase_C"/>
</dbReference>
<dbReference type="SMART" id="SM00922">
    <property type="entry name" value="MR_MLE"/>
    <property type="match status" value="1"/>
</dbReference>
<dbReference type="GO" id="GO:0016052">
    <property type="term" value="P:carbohydrate catabolic process"/>
    <property type="evidence" value="ECO:0007669"/>
    <property type="project" value="TreeGrafter"/>
</dbReference>
<evidence type="ECO:0000256" key="2">
    <source>
        <dbReference type="ARBA" id="ARBA00022723"/>
    </source>
</evidence>
<dbReference type="GO" id="GO:0009063">
    <property type="term" value="P:amino acid catabolic process"/>
    <property type="evidence" value="ECO:0007669"/>
    <property type="project" value="InterPro"/>
</dbReference>
<dbReference type="Gene3D" id="3.30.390.10">
    <property type="entry name" value="Enolase-like, N-terminal domain"/>
    <property type="match status" value="1"/>
</dbReference>
<dbReference type="SUPFAM" id="SSF54826">
    <property type="entry name" value="Enolase N-terminal domain-like"/>
    <property type="match status" value="1"/>
</dbReference>
<dbReference type="CDD" id="cd03316">
    <property type="entry name" value="MR_like"/>
    <property type="match status" value="1"/>
</dbReference>
<dbReference type="InterPro" id="IPR013341">
    <property type="entry name" value="Mandelate_racemase_N_dom"/>
</dbReference>
<dbReference type="InterPro" id="IPR036849">
    <property type="entry name" value="Enolase-like_C_sf"/>
</dbReference>
<dbReference type="Pfam" id="PF13378">
    <property type="entry name" value="MR_MLE_C"/>
    <property type="match status" value="1"/>
</dbReference>
<dbReference type="InterPro" id="IPR046945">
    <property type="entry name" value="RHMD-like"/>
</dbReference>
<feature type="domain" description="Mandelate racemase/muconate lactonizing enzyme C-terminal" evidence="4">
    <location>
        <begin position="146"/>
        <end position="243"/>
    </location>
</feature>
<comment type="cofactor">
    <cofactor evidence="1">
        <name>Mg(2+)</name>
        <dbReference type="ChEBI" id="CHEBI:18420"/>
    </cofactor>
</comment>
<keyword evidence="2" id="KW-0479">Metal-binding</keyword>
<dbReference type="PROSITE" id="PS00909">
    <property type="entry name" value="MR_MLE_2"/>
    <property type="match status" value="1"/>
</dbReference>
<reference evidence="5 6" key="1">
    <citation type="submission" date="2019-02" db="EMBL/GenBank/DDBJ databases">
        <title>Siculibacillus lacustris gen. nov., sp. nov., a new rosette-forming bacterium isolated from a freshwater crater lake (Lake St. Ana, Romania).</title>
        <authorList>
            <person name="Felfoldi T."/>
            <person name="Marton Z."/>
            <person name="Szabo A."/>
            <person name="Mentes A."/>
            <person name="Boka K."/>
            <person name="Marialigeti K."/>
            <person name="Mathe I."/>
            <person name="Koncz M."/>
            <person name="Schumann P."/>
            <person name="Toth E."/>
        </authorList>
    </citation>
    <scope>NUCLEOTIDE SEQUENCE [LARGE SCALE GENOMIC DNA]</scope>
    <source>
        <strain evidence="5 6">SA-279</strain>
    </source>
</reference>
<dbReference type="GO" id="GO:0016836">
    <property type="term" value="F:hydro-lyase activity"/>
    <property type="evidence" value="ECO:0007669"/>
    <property type="project" value="TreeGrafter"/>
</dbReference>
<proteinExistence type="predicted"/>